<evidence type="ECO:0000313" key="1">
    <source>
        <dbReference type="EMBL" id="KZT32721.1"/>
    </source>
</evidence>
<dbReference type="AlphaFoldDB" id="A0A165XZQ9"/>
<reference evidence="1 2" key="1">
    <citation type="journal article" date="2016" name="Mol. Biol. Evol.">
        <title>Comparative Genomics of Early-Diverging Mushroom-Forming Fungi Provides Insights into the Origins of Lignocellulose Decay Capabilities.</title>
        <authorList>
            <person name="Nagy L.G."/>
            <person name="Riley R."/>
            <person name="Tritt A."/>
            <person name="Adam C."/>
            <person name="Daum C."/>
            <person name="Floudas D."/>
            <person name="Sun H."/>
            <person name="Yadav J.S."/>
            <person name="Pangilinan J."/>
            <person name="Larsson K.H."/>
            <person name="Matsuura K."/>
            <person name="Barry K."/>
            <person name="Labutti K."/>
            <person name="Kuo R."/>
            <person name="Ohm R.A."/>
            <person name="Bhattacharya S.S."/>
            <person name="Shirouzu T."/>
            <person name="Yoshinaga Y."/>
            <person name="Martin F.M."/>
            <person name="Grigoriev I.V."/>
            <person name="Hibbett D.S."/>
        </authorList>
    </citation>
    <scope>NUCLEOTIDE SEQUENCE [LARGE SCALE GENOMIC DNA]</scope>
    <source>
        <strain evidence="1 2">HHB10207 ss-3</strain>
    </source>
</reference>
<name>A0A165XZQ9_9AGAM</name>
<proteinExistence type="predicted"/>
<gene>
    <name evidence="1" type="ORF">SISSUDRAFT_490019</name>
</gene>
<evidence type="ECO:0000313" key="2">
    <source>
        <dbReference type="Proteomes" id="UP000076798"/>
    </source>
</evidence>
<dbReference type="EMBL" id="KV428301">
    <property type="protein sequence ID" value="KZT32721.1"/>
    <property type="molecule type" value="Genomic_DNA"/>
</dbReference>
<organism evidence="1 2">
    <name type="scientific">Sistotremastrum suecicum HHB10207 ss-3</name>
    <dbReference type="NCBI Taxonomy" id="1314776"/>
    <lineage>
        <taxon>Eukaryota</taxon>
        <taxon>Fungi</taxon>
        <taxon>Dikarya</taxon>
        <taxon>Basidiomycota</taxon>
        <taxon>Agaricomycotina</taxon>
        <taxon>Agaricomycetes</taxon>
        <taxon>Sistotremastrales</taxon>
        <taxon>Sistotremastraceae</taxon>
        <taxon>Sistotremastrum</taxon>
    </lineage>
</organism>
<sequence>MKIVLHSDQSSQDNEHVDRPSFITPWTICADHPPFDTTLAKLDWTWRLFWFSFPNVNVDVDVDVKVNICVMSFKRSRTDIVSSLRFIYPLHQVMLVDLATRHRNCLRRIFHRLRLSDPALRLPLALSLAVMLNNMRYAYARILSRVLVVDFKIQITPMNEPPNGRTGDLMHL</sequence>
<protein>
    <submittedName>
        <fullName evidence="1">Uncharacterized protein</fullName>
    </submittedName>
</protein>
<dbReference type="Proteomes" id="UP000076798">
    <property type="component" value="Unassembled WGS sequence"/>
</dbReference>
<keyword evidence="2" id="KW-1185">Reference proteome</keyword>
<accession>A0A165XZQ9</accession>